<evidence type="ECO:0000256" key="7">
    <source>
        <dbReference type="RuleBase" id="RU363032"/>
    </source>
</evidence>
<evidence type="ECO:0000256" key="4">
    <source>
        <dbReference type="ARBA" id="ARBA00022692"/>
    </source>
</evidence>
<dbReference type="PANTHER" id="PTHR30465:SF44">
    <property type="entry name" value="ABC-TYPE DIPEPTIDE_OLIGOPEPTIDE TRANSPORT SYSTEM, PERMEASE COMPONENT"/>
    <property type="match status" value="1"/>
</dbReference>
<evidence type="ECO:0000313" key="9">
    <source>
        <dbReference type="EMBL" id="MBM7590075.1"/>
    </source>
</evidence>
<dbReference type="Proteomes" id="UP000717624">
    <property type="component" value="Unassembled WGS sequence"/>
</dbReference>
<evidence type="ECO:0000256" key="3">
    <source>
        <dbReference type="ARBA" id="ARBA00022475"/>
    </source>
</evidence>
<organism evidence="9 10">
    <name type="scientific">Brevibacillus fulvus</name>
    <dbReference type="NCBI Taxonomy" id="1125967"/>
    <lineage>
        <taxon>Bacteria</taxon>
        <taxon>Bacillati</taxon>
        <taxon>Bacillota</taxon>
        <taxon>Bacilli</taxon>
        <taxon>Bacillales</taxon>
        <taxon>Paenibacillaceae</taxon>
        <taxon>Brevibacillus</taxon>
    </lineage>
</organism>
<accession>A0A938XYL3</accession>
<dbReference type="GO" id="GO:0055085">
    <property type="term" value="P:transmembrane transport"/>
    <property type="evidence" value="ECO:0007669"/>
    <property type="project" value="InterPro"/>
</dbReference>
<feature type="transmembrane region" description="Helical" evidence="7">
    <location>
        <begin position="218"/>
        <end position="242"/>
    </location>
</feature>
<dbReference type="InterPro" id="IPR000515">
    <property type="entry name" value="MetI-like"/>
</dbReference>
<keyword evidence="10" id="KW-1185">Reference proteome</keyword>
<dbReference type="PANTHER" id="PTHR30465">
    <property type="entry name" value="INNER MEMBRANE ABC TRANSPORTER"/>
    <property type="match status" value="1"/>
</dbReference>
<keyword evidence="5 7" id="KW-1133">Transmembrane helix</keyword>
<keyword evidence="6 7" id="KW-0472">Membrane</keyword>
<feature type="transmembrane region" description="Helical" evidence="7">
    <location>
        <begin position="248"/>
        <end position="271"/>
    </location>
</feature>
<feature type="domain" description="ABC transmembrane type-1" evidence="8">
    <location>
        <begin position="72"/>
        <end position="271"/>
    </location>
</feature>
<evidence type="ECO:0000256" key="6">
    <source>
        <dbReference type="ARBA" id="ARBA00023136"/>
    </source>
</evidence>
<dbReference type="PROSITE" id="PS50928">
    <property type="entry name" value="ABC_TM1"/>
    <property type="match status" value="1"/>
</dbReference>
<dbReference type="EMBL" id="JAFBEB010000004">
    <property type="protein sequence ID" value="MBM7590075.1"/>
    <property type="molecule type" value="Genomic_DNA"/>
</dbReference>
<dbReference type="InterPro" id="IPR035906">
    <property type="entry name" value="MetI-like_sf"/>
</dbReference>
<comment type="subcellular location">
    <subcellularLocation>
        <location evidence="1 7">Cell membrane</location>
        <topology evidence="1 7">Multi-pass membrane protein</topology>
    </subcellularLocation>
</comment>
<protein>
    <submittedName>
        <fullName evidence="9">Peptide/nickel transport system permease protein</fullName>
    </submittedName>
</protein>
<reference evidence="9" key="1">
    <citation type="submission" date="2021-01" db="EMBL/GenBank/DDBJ databases">
        <title>Genomic Encyclopedia of Type Strains, Phase IV (KMG-IV): sequencing the most valuable type-strain genomes for metagenomic binning, comparative biology and taxonomic classification.</title>
        <authorList>
            <person name="Goeker M."/>
        </authorList>
    </citation>
    <scope>NUCLEOTIDE SEQUENCE</scope>
    <source>
        <strain evidence="9">DSM 25523</strain>
    </source>
</reference>
<keyword evidence="3" id="KW-1003">Cell membrane</keyword>
<dbReference type="Gene3D" id="1.10.3720.10">
    <property type="entry name" value="MetI-like"/>
    <property type="match status" value="1"/>
</dbReference>
<dbReference type="RefSeq" id="WP_239565307.1">
    <property type="nucleotide sequence ID" value="NZ_BAABIN010000007.1"/>
</dbReference>
<feature type="transmembrane region" description="Helical" evidence="7">
    <location>
        <begin position="109"/>
        <end position="133"/>
    </location>
</feature>
<comment type="similarity">
    <text evidence="7">Belongs to the binding-protein-dependent transport system permease family.</text>
</comment>
<comment type="caution">
    <text evidence="9">The sequence shown here is derived from an EMBL/GenBank/DDBJ whole genome shotgun (WGS) entry which is preliminary data.</text>
</comment>
<dbReference type="AlphaFoldDB" id="A0A938XYL3"/>
<feature type="transmembrane region" description="Helical" evidence="7">
    <location>
        <begin position="76"/>
        <end position="97"/>
    </location>
</feature>
<sequence length="285" mass="32116">MTKQLLAMFLLVIIVCGAPLMVYTSKEEVVFEPDKLVSRAVYLVEQMSHGTLGTYELGQTEREIAHDLLPFAVRSFGLLLGGVLLAVFISVIVGLFLQRFFLARLLQRLLDLLSAIPDFVLVLFSIMLAIQFYKWTQIRIITLSPNSDAVNSWFPMAVLAIGPTIFLTKVISLHYRQISGEDFIKTALAKGLGVWHVLRHHVWKNILPIVLADLKKTVAIAVSNLFVVEYTLNVVGLTRFIFSKGAPYQFNAAVMGLMAIILLSILVYYLVRLLLYVCTRTFVYE</sequence>
<evidence type="ECO:0000256" key="5">
    <source>
        <dbReference type="ARBA" id="ARBA00022989"/>
    </source>
</evidence>
<gene>
    <name evidence="9" type="ORF">JOD01_001676</name>
</gene>
<keyword evidence="2 7" id="KW-0813">Transport</keyword>
<evidence type="ECO:0000313" key="10">
    <source>
        <dbReference type="Proteomes" id="UP000717624"/>
    </source>
</evidence>
<dbReference type="SUPFAM" id="SSF161098">
    <property type="entry name" value="MetI-like"/>
    <property type="match status" value="1"/>
</dbReference>
<feature type="transmembrane region" description="Helical" evidence="7">
    <location>
        <begin position="153"/>
        <end position="175"/>
    </location>
</feature>
<evidence type="ECO:0000256" key="2">
    <source>
        <dbReference type="ARBA" id="ARBA00022448"/>
    </source>
</evidence>
<proteinExistence type="inferred from homology"/>
<name>A0A938XYL3_9BACL</name>
<evidence type="ECO:0000256" key="1">
    <source>
        <dbReference type="ARBA" id="ARBA00004651"/>
    </source>
</evidence>
<keyword evidence="4 7" id="KW-0812">Transmembrane</keyword>
<dbReference type="Pfam" id="PF00528">
    <property type="entry name" value="BPD_transp_1"/>
    <property type="match status" value="1"/>
</dbReference>
<dbReference type="GO" id="GO:0005886">
    <property type="term" value="C:plasma membrane"/>
    <property type="evidence" value="ECO:0007669"/>
    <property type="project" value="UniProtKB-SubCell"/>
</dbReference>
<evidence type="ECO:0000259" key="8">
    <source>
        <dbReference type="PROSITE" id="PS50928"/>
    </source>
</evidence>
<dbReference type="CDD" id="cd06261">
    <property type="entry name" value="TM_PBP2"/>
    <property type="match status" value="1"/>
</dbReference>